<proteinExistence type="predicted"/>
<name>A0A9P7REU8_9PEZI</name>
<dbReference type="InterPro" id="IPR052523">
    <property type="entry name" value="Trichothecene_AcTrans"/>
</dbReference>
<keyword evidence="3" id="KW-1185">Reference proteome</keyword>
<reference evidence="2" key="1">
    <citation type="submission" date="2021-05" db="EMBL/GenBank/DDBJ databases">
        <title>Comparative genomics of three Colletotrichum scovillei strains and genetic complementation revealed genes involved fungal growth and virulence on chili pepper.</title>
        <authorList>
            <person name="Hsieh D.-K."/>
            <person name="Chuang S.-C."/>
            <person name="Chen C.-Y."/>
            <person name="Chao Y.-T."/>
            <person name="Lu M.-Y.J."/>
            <person name="Lee M.-H."/>
            <person name="Shih M.-C."/>
        </authorList>
    </citation>
    <scope>NUCLEOTIDE SEQUENCE</scope>
    <source>
        <strain evidence="2">Coll-153</strain>
    </source>
</reference>
<dbReference type="Gene3D" id="3.40.630.30">
    <property type="match status" value="1"/>
</dbReference>
<dbReference type="PANTHER" id="PTHR42791:SF2">
    <property type="entry name" value="N-ACETYLTRANSFERASE DOMAIN-CONTAINING PROTEIN"/>
    <property type="match status" value="1"/>
</dbReference>
<dbReference type="InterPro" id="IPR016181">
    <property type="entry name" value="Acyl_CoA_acyltransferase"/>
</dbReference>
<dbReference type="Proteomes" id="UP000699042">
    <property type="component" value="Unassembled WGS sequence"/>
</dbReference>
<evidence type="ECO:0000259" key="1">
    <source>
        <dbReference type="PROSITE" id="PS51186"/>
    </source>
</evidence>
<dbReference type="PANTHER" id="PTHR42791">
    <property type="entry name" value="GNAT FAMILY ACETYLTRANSFERASE"/>
    <property type="match status" value="1"/>
</dbReference>
<dbReference type="CDD" id="cd04301">
    <property type="entry name" value="NAT_SF"/>
    <property type="match status" value="1"/>
</dbReference>
<evidence type="ECO:0000313" key="3">
    <source>
        <dbReference type="Proteomes" id="UP000699042"/>
    </source>
</evidence>
<dbReference type="PROSITE" id="PS51186">
    <property type="entry name" value="GNAT"/>
    <property type="match status" value="1"/>
</dbReference>
<sequence length="264" mass="29689">MSCKVIALLRCFSLKKQHGLALFSRVETMETTSKIIITGCTVADSHELTRNNIPAFWADSHWQLAWRHRTLEYHIMQIAKRTPRNLISDPNPKRHQKAVDPVTGHIVGYARWILPASRAKSIGGAPAWPDAVVPSVSQDEEAEIRRVAATAHWDPNEESDDLLVPIREAEDEILSRRAYMRLDYLAVHPDNQGKGIGTALVQSGISQAKELGLDIFIHAMEAGVSLYKRLGFVIETDFLQDDTKYGGNGRVYRALMILKQEKPQ</sequence>
<comment type="caution">
    <text evidence="2">The sequence shown here is derived from an EMBL/GenBank/DDBJ whole genome shotgun (WGS) entry which is preliminary data.</text>
</comment>
<dbReference type="SUPFAM" id="SSF55729">
    <property type="entry name" value="Acyl-CoA N-acyltransferases (Nat)"/>
    <property type="match status" value="1"/>
</dbReference>
<protein>
    <submittedName>
        <fullName evidence="2">Acetyltransferase</fullName>
    </submittedName>
</protein>
<gene>
    <name evidence="2" type="ORF">JMJ77_008466</name>
</gene>
<organism evidence="2 3">
    <name type="scientific">Colletotrichum scovillei</name>
    <dbReference type="NCBI Taxonomy" id="1209932"/>
    <lineage>
        <taxon>Eukaryota</taxon>
        <taxon>Fungi</taxon>
        <taxon>Dikarya</taxon>
        <taxon>Ascomycota</taxon>
        <taxon>Pezizomycotina</taxon>
        <taxon>Sordariomycetes</taxon>
        <taxon>Hypocreomycetidae</taxon>
        <taxon>Glomerellales</taxon>
        <taxon>Glomerellaceae</taxon>
        <taxon>Colletotrichum</taxon>
        <taxon>Colletotrichum acutatum species complex</taxon>
    </lineage>
</organism>
<accession>A0A9P7REU8</accession>
<dbReference type="InterPro" id="IPR000182">
    <property type="entry name" value="GNAT_dom"/>
</dbReference>
<evidence type="ECO:0000313" key="2">
    <source>
        <dbReference type="EMBL" id="KAG7056015.1"/>
    </source>
</evidence>
<feature type="domain" description="N-acetyltransferase" evidence="1">
    <location>
        <begin position="131"/>
        <end position="261"/>
    </location>
</feature>
<dbReference type="GO" id="GO:0016747">
    <property type="term" value="F:acyltransferase activity, transferring groups other than amino-acyl groups"/>
    <property type="evidence" value="ECO:0007669"/>
    <property type="project" value="InterPro"/>
</dbReference>
<dbReference type="AlphaFoldDB" id="A0A9P7REU8"/>
<dbReference type="EMBL" id="JAESDN010000002">
    <property type="protein sequence ID" value="KAG7056015.1"/>
    <property type="molecule type" value="Genomic_DNA"/>
</dbReference>
<dbReference type="Pfam" id="PF13508">
    <property type="entry name" value="Acetyltransf_7"/>
    <property type="match status" value="1"/>
</dbReference>